<dbReference type="PANTHER" id="PTHR33112">
    <property type="entry name" value="DOMAIN PROTEIN, PUTATIVE-RELATED"/>
    <property type="match status" value="1"/>
</dbReference>
<evidence type="ECO:0000259" key="2">
    <source>
        <dbReference type="Pfam" id="PF06985"/>
    </source>
</evidence>
<dbReference type="Proteomes" id="UP001160390">
    <property type="component" value="Unassembled WGS sequence"/>
</dbReference>
<keyword evidence="4" id="KW-1185">Reference proteome</keyword>
<name>A0AA35LR64_9HYPO</name>
<protein>
    <recommendedName>
        <fullName evidence="2">Heterokaryon incompatibility domain-containing protein</fullName>
    </recommendedName>
</protein>
<dbReference type="AlphaFoldDB" id="A0AA35LR64"/>
<gene>
    <name evidence="3" type="ORF">CCHLO57077_00015951</name>
</gene>
<dbReference type="EMBL" id="CABFNP030000521">
    <property type="protein sequence ID" value="CAI6036571.1"/>
    <property type="molecule type" value="Genomic_DNA"/>
</dbReference>
<organism evidence="3 4">
    <name type="scientific">Clonostachys chloroleuca</name>
    <dbReference type="NCBI Taxonomy" id="1926264"/>
    <lineage>
        <taxon>Eukaryota</taxon>
        <taxon>Fungi</taxon>
        <taxon>Dikarya</taxon>
        <taxon>Ascomycota</taxon>
        <taxon>Pezizomycotina</taxon>
        <taxon>Sordariomycetes</taxon>
        <taxon>Hypocreomycetidae</taxon>
        <taxon>Hypocreales</taxon>
        <taxon>Bionectriaceae</taxon>
        <taxon>Clonostachys</taxon>
    </lineage>
</organism>
<dbReference type="PANTHER" id="PTHR33112:SF16">
    <property type="entry name" value="HETEROKARYON INCOMPATIBILITY DOMAIN-CONTAINING PROTEIN"/>
    <property type="match status" value="1"/>
</dbReference>
<comment type="caution">
    <text evidence="3">The sequence shown here is derived from an EMBL/GenBank/DDBJ whole genome shotgun (WGS) entry which is preliminary data.</text>
</comment>
<accession>A0AA35LR64</accession>
<sequence length="804" mass="91075">MDRVDNALCEKCQGIQLDDRVLSDYIRRLPDGSKYSDKTGNSEEILVPIASWSDYPPEFPKLQESHIKTGCIFCKYLREAVLFSKVEFQEPHIDIHLSHNWFNDGTFLGKGDITRDCNYSGIVGHVTDGEATYGIYFSPGSDDFQISRWLGIYSTPKPVALCKENVLWATNLLENLDHTSARQEDPDHGFFPTRLLDIGETDTENPRLISTAKETGPISYCALSYCWGALPQLTTMKSTFQQYSLQGIPLNELTKVFKDAIEVCHTFGIRYLWIDALCIIQDDPSDWERETTMMHRVYRNSYFTICALSSDSTHTSFLQRKQHKLDLNFLSLLDSEISGKLTLEFQGLPHRGVAPFLYRNNLFEDTTWSTRGWTFQEDEMSKTALYFTNSRLFFRTGNQYFTEDGWSSTAFSFTLRIRPTLSNWYSKILRFRKKKFANAEDIFPSLSGIVREYISYHDDIYVAGHWKRDFLRGLLWHSVTCELEEGRETLLRNLSFPPLYIAPSWSYLSRTEPGEHGINFHQVLNEGHFRSMVKSANAWTTPAGQDPYGRILAGVAHIKGKVITCQSDLLKINDDIFTTSDIFQIRVDGAYAATCQLDWPVNGDWESSHNLSLLLLGSTCHCWQDGRPTTHYLDKQDNKGGKDSSGSGNSNDRSDRSHVGESTHGEPSGRKHRSFAVEEPTVSLMLLNINEPVESETGNKEDEGISRCCELGCAGSSLQDTDDETDSDVASSETSHKLCSVCGHCMKCCTSEVNRHAWGLIIHPALEPGQYFRVGVFTSRSDGPGSICGTRLFDQADYQEIDII</sequence>
<proteinExistence type="predicted"/>
<feature type="domain" description="Heterokaryon incompatibility" evidence="2">
    <location>
        <begin position="220"/>
        <end position="377"/>
    </location>
</feature>
<dbReference type="InterPro" id="IPR010730">
    <property type="entry name" value="HET"/>
</dbReference>
<feature type="compositionally biased region" description="Basic and acidic residues" evidence="1">
    <location>
        <begin position="652"/>
        <end position="669"/>
    </location>
</feature>
<feature type="region of interest" description="Disordered" evidence="1">
    <location>
        <begin position="631"/>
        <end position="675"/>
    </location>
</feature>
<evidence type="ECO:0000256" key="1">
    <source>
        <dbReference type="SAM" id="MobiDB-lite"/>
    </source>
</evidence>
<dbReference type="Pfam" id="PF06985">
    <property type="entry name" value="HET"/>
    <property type="match status" value="1"/>
</dbReference>
<feature type="compositionally biased region" description="Basic and acidic residues" evidence="1">
    <location>
        <begin position="632"/>
        <end position="642"/>
    </location>
</feature>
<reference evidence="3" key="1">
    <citation type="submission" date="2023-01" db="EMBL/GenBank/DDBJ databases">
        <authorList>
            <person name="Piombo E."/>
        </authorList>
    </citation>
    <scope>NUCLEOTIDE SEQUENCE</scope>
</reference>
<evidence type="ECO:0000313" key="4">
    <source>
        <dbReference type="Proteomes" id="UP001160390"/>
    </source>
</evidence>
<evidence type="ECO:0000313" key="3">
    <source>
        <dbReference type="EMBL" id="CAI6036571.1"/>
    </source>
</evidence>